<keyword evidence="2" id="KW-1185">Reference proteome</keyword>
<name>A0ABD3JPB9_EUCGL</name>
<accession>A0ABD3JPB9</accession>
<proteinExistence type="predicted"/>
<evidence type="ECO:0000313" key="1">
    <source>
        <dbReference type="EMBL" id="KAL3729679.1"/>
    </source>
</evidence>
<protein>
    <submittedName>
        <fullName evidence="1">Uncharacterized protein</fullName>
    </submittedName>
</protein>
<sequence length="123" mass="13559">MTGMEVEVVDTKVLVKMVVDLVGAIEIVVLEEDHEMTAIIRTVLVPMDVVVQETSVQGRKNTPDSSAIGGTAVTCWSQSPFCCISSLLFSGWTTLLDQSFDVRTLAKRFNYLMSVNARFDILV</sequence>
<evidence type="ECO:0000313" key="2">
    <source>
        <dbReference type="Proteomes" id="UP001634007"/>
    </source>
</evidence>
<gene>
    <name evidence="1" type="ORF">ACJRO7_026762</name>
</gene>
<dbReference type="Proteomes" id="UP001634007">
    <property type="component" value="Unassembled WGS sequence"/>
</dbReference>
<organism evidence="1 2">
    <name type="scientific">Eucalyptus globulus</name>
    <name type="common">Tasmanian blue gum</name>
    <dbReference type="NCBI Taxonomy" id="34317"/>
    <lineage>
        <taxon>Eukaryota</taxon>
        <taxon>Viridiplantae</taxon>
        <taxon>Streptophyta</taxon>
        <taxon>Embryophyta</taxon>
        <taxon>Tracheophyta</taxon>
        <taxon>Spermatophyta</taxon>
        <taxon>Magnoliopsida</taxon>
        <taxon>eudicotyledons</taxon>
        <taxon>Gunneridae</taxon>
        <taxon>Pentapetalae</taxon>
        <taxon>rosids</taxon>
        <taxon>malvids</taxon>
        <taxon>Myrtales</taxon>
        <taxon>Myrtaceae</taxon>
        <taxon>Myrtoideae</taxon>
        <taxon>Eucalypteae</taxon>
        <taxon>Eucalyptus</taxon>
    </lineage>
</organism>
<dbReference type="EMBL" id="JBJKBG010000007">
    <property type="protein sequence ID" value="KAL3729679.1"/>
    <property type="molecule type" value="Genomic_DNA"/>
</dbReference>
<dbReference type="AlphaFoldDB" id="A0ABD3JPB9"/>
<reference evidence="1 2" key="1">
    <citation type="submission" date="2024-11" db="EMBL/GenBank/DDBJ databases">
        <title>Chromosome-level genome assembly of Eucalyptus globulus Labill. provides insights into its genome evolution.</title>
        <authorList>
            <person name="Li X."/>
        </authorList>
    </citation>
    <scope>NUCLEOTIDE SEQUENCE [LARGE SCALE GENOMIC DNA]</scope>
    <source>
        <strain evidence="1">CL2024</strain>
        <tissue evidence="1">Fresh tender leaves</tissue>
    </source>
</reference>
<comment type="caution">
    <text evidence="1">The sequence shown here is derived from an EMBL/GenBank/DDBJ whole genome shotgun (WGS) entry which is preliminary data.</text>
</comment>